<evidence type="ECO:0000313" key="2">
    <source>
        <dbReference type="Proteomes" id="UP001597090"/>
    </source>
</evidence>
<accession>A0ABW2YM62</accession>
<comment type="caution">
    <text evidence="1">The sequence shown here is derived from an EMBL/GenBank/DDBJ whole genome shotgun (WGS) entry which is preliminary data.</text>
</comment>
<organism evidence="1 2">
    <name type="scientific">Lysobacter koreensis</name>
    <dbReference type="NCBI Taxonomy" id="266122"/>
    <lineage>
        <taxon>Bacteria</taxon>
        <taxon>Pseudomonadati</taxon>
        <taxon>Pseudomonadota</taxon>
        <taxon>Gammaproteobacteria</taxon>
        <taxon>Lysobacterales</taxon>
        <taxon>Lysobacteraceae</taxon>
        <taxon>Lysobacter</taxon>
    </lineage>
</organism>
<keyword evidence="2" id="KW-1185">Reference proteome</keyword>
<dbReference type="EMBL" id="JBHTIH010000003">
    <property type="protein sequence ID" value="MFD0738745.1"/>
    <property type="molecule type" value="Genomic_DNA"/>
</dbReference>
<sequence>MNAGKPARLDRAERVVRSMLAVVLIAAVVWALADGGAGPSLDLSFSSLRG</sequence>
<protein>
    <submittedName>
        <fullName evidence="1">Uncharacterized protein</fullName>
    </submittedName>
</protein>
<dbReference type="RefSeq" id="WP_386811707.1">
    <property type="nucleotide sequence ID" value="NZ_JBHTIH010000003.1"/>
</dbReference>
<reference evidence="2" key="1">
    <citation type="journal article" date="2019" name="Int. J. Syst. Evol. Microbiol.">
        <title>The Global Catalogue of Microorganisms (GCM) 10K type strain sequencing project: providing services to taxonomists for standard genome sequencing and annotation.</title>
        <authorList>
            <consortium name="The Broad Institute Genomics Platform"/>
            <consortium name="The Broad Institute Genome Sequencing Center for Infectious Disease"/>
            <person name="Wu L."/>
            <person name="Ma J."/>
        </authorList>
    </citation>
    <scope>NUCLEOTIDE SEQUENCE [LARGE SCALE GENOMIC DNA]</scope>
    <source>
        <strain evidence="2">CCUG 55491</strain>
    </source>
</reference>
<evidence type="ECO:0000313" key="1">
    <source>
        <dbReference type="EMBL" id="MFD0738745.1"/>
    </source>
</evidence>
<name>A0ABW2YM62_9GAMM</name>
<gene>
    <name evidence="1" type="ORF">ACFQZQ_05570</name>
</gene>
<proteinExistence type="predicted"/>
<dbReference type="Proteomes" id="UP001597090">
    <property type="component" value="Unassembled WGS sequence"/>
</dbReference>